<accession>A0A3M7T834</accession>
<evidence type="ECO:0000313" key="2">
    <source>
        <dbReference type="Proteomes" id="UP000276133"/>
    </source>
</evidence>
<keyword evidence="2" id="KW-1185">Reference proteome</keyword>
<evidence type="ECO:0000313" key="1">
    <source>
        <dbReference type="EMBL" id="RNA44008.1"/>
    </source>
</evidence>
<dbReference type="AlphaFoldDB" id="A0A3M7T834"/>
<organism evidence="1 2">
    <name type="scientific">Brachionus plicatilis</name>
    <name type="common">Marine rotifer</name>
    <name type="synonym">Brachionus muelleri</name>
    <dbReference type="NCBI Taxonomy" id="10195"/>
    <lineage>
        <taxon>Eukaryota</taxon>
        <taxon>Metazoa</taxon>
        <taxon>Spiralia</taxon>
        <taxon>Gnathifera</taxon>
        <taxon>Rotifera</taxon>
        <taxon>Eurotatoria</taxon>
        <taxon>Monogononta</taxon>
        <taxon>Pseudotrocha</taxon>
        <taxon>Ploima</taxon>
        <taxon>Brachionidae</taxon>
        <taxon>Brachionus</taxon>
    </lineage>
</organism>
<sequence>MEEFFIQAMNNPRKWSLKACCQASHSYLNIGKARLKFSNLNLISLFHLRGMKCQISFVDINLKKWEHVQNGMEYIIHSKTDRAKAPSVVENQLIEFIDRFFQLKQDILRFCLKLYFNTFAGDLEHEQKIKIKIQSPLKVTLKWNEFILKLPLIWGILKFRIKKIRSKINDPRLVIYEACWLILYTNLCCQFVPSFHHSICEKFSLFPQFVRCWLKRCGPPLMDQAGPVCVSELASMFG</sequence>
<reference evidence="1 2" key="1">
    <citation type="journal article" date="2018" name="Sci. Rep.">
        <title>Genomic signatures of local adaptation to the degree of environmental predictability in rotifers.</title>
        <authorList>
            <person name="Franch-Gras L."/>
            <person name="Hahn C."/>
            <person name="Garcia-Roger E.M."/>
            <person name="Carmona M.J."/>
            <person name="Serra M."/>
            <person name="Gomez A."/>
        </authorList>
    </citation>
    <scope>NUCLEOTIDE SEQUENCE [LARGE SCALE GENOMIC DNA]</scope>
    <source>
        <strain evidence="1">HYR1</strain>
    </source>
</reference>
<dbReference type="EMBL" id="REGN01000165">
    <property type="protein sequence ID" value="RNA44008.1"/>
    <property type="molecule type" value="Genomic_DNA"/>
</dbReference>
<proteinExistence type="predicted"/>
<dbReference type="Proteomes" id="UP000276133">
    <property type="component" value="Unassembled WGS sequence"/>
</dbReference>
<gene>
    <name evidence="1" type="ORF">BpHYR1_050816</name>
</gene>
<comment type="caution">
    <text evidence="1">The sequence shown here is derived from an EMBL/GenBank/DDBJ whole genome shotgun (WGS) entry which is preliminary data.</text>
</comment>
<name>A0A3M7T834_BRAPC</name>
<protein>
    <submittedName>
        <fullName evidence="1">Uncharacterized protein</fullName>
    </submittedName>
</protein>